<dbReference type="PANTHER" id="PTHR44119">
    <property type="entry name" value="MAGNESIUM-CHELATASE SUBUNIT CHLH, CHLOROPLASTIC"/>
    <property type="match status" value="1"/>
</dbReference>
<name>A0ABW3J972_9HYPH</name>
<dbReference type="CDD" id="cd10150">
    <property type="entry name" value="CobN_like"/>
    <property type="match status" value="1"/>
</dbReference>
<feature type="region of interest" description="Disordered" evidence="1">
    <location>
        <begin position="1123"/>
        <end position="1145"/>
    </location>
</feature>
<feature type="domain" description="CobN/magnesium chelatase" evidence="2">
    <location>
        <begin position="719"/>
        <end position="1122"/>
    </location>
</feature>
<dbReference type="RefSeq" id="WP_379086206.1">
    <property type="nucleotide sequence ID" value="NZ_JBHTJO010000001.1"/>
</dbReference>
<organism evidence="3 4">
    <name type="scientific">Methyloligella solikamskensis</name>
    <dbReference type="NCBI Taxonomy" id="1177756"/>
    <lineage>
        <taxon>Bacteria</taxon>
        <taxon>Pseudomonadati</taxon>
        <taxon>Pseudomonadota</taxon>
        <taxon>Alphaproteobacteria</taxon>
        <taxon>Hyphomicrobiales</taxon>
        <taxon>Hyphomicrobiaceae</taxon>
        <taxon>Methyloligella</taxon>
    </lineage>
</organism>
<evidence type="ECO:0000313" key="3">
    <source>
        <dbReference type="EMBL" id="MFD0986313.1"/>
    </source>
</evidence>
<evidence type="ECO:0000313" key="4">
    <source>
        <dbReference type="Proteomes" id="UP001597102"/>
    </source>
</evidence>
<dbReference type="Proteomes" id="UP001597102">
    <property type="component" value="Unassembled WGS sequence"/>
</dbReference>
<evidence type="ECO:0000259" key="2">
    <source>
        <dbReference type="Pfam" id="PF02514"/>
    </source>
</evidence>
<dbReference type="InterPro" id="IPR003672">
    <property type="entry name" value="CobN/Mg_chltase"/>
</dbReference>
<keyword evidence="4" id="KW-1185">Reference proteome</keyword>
<sequence length="1145" mass="123042">MHLLATETATLDEVETAVDLEQTPAEIVVLSFSDSDLSALASAWSATRDELPTLRLANLKRLRHPMSVDVYIESVIEGARLVIIRGIGGLDYWRYGFERIAQVAREKDIQFVALPGDDRPDPRLAALCTAPDDAVARFDRYFREGGPENLGNALRLAASLLGREMETAEPVALGPAIAMDRTGAMADPASLQSGDPKKPTGLILFYRANLLAADSAPIAKLMDALERQGLNALALAVTSLKDPQAAETVEALIARTTPSVILNATAFSARREDDTTVLDNADTAVLQVAMAGSTEEAWAEAGRGLSPSDLAMNVVLPELDGRLFTRTISFKEEREADPALQYSATMHAPALDRIDYVAALATRWARLRSLPPAERRLALMISDYPARGGRTGYACGLDTAASVTAIAELLGAAGYDIGAAGWPSEEIVPRLTETHPQETLEVSLATYRRWLEDNPGAAETIADAWGAPEDDPRFVDGEFRFPCLRAGKLTIVLQPDRGSRTDRKEGYHDPDCPPRHGYAALYLALRETEHIDALIHLGTHGTLEWLPGKAIALSKDCLPEAVQGPLPVIYPFIVNNPGETVQAKRRISAVTIGHLTPPLSEAGLHGPMAELEGLIEEYMEADGVDRRRMPLLEAEILEVAWRNGLAEDCGVSRDDAPREAIAKLDAQLCDIKDLAIRDSLHVFGQAPEPEASSRLANATLASLGSSSGSVTTDWLETLIADSAASERDGLLAALAGRRVPPGPAGAPSRGRLDILPTGRNLTTIDPRAIPTRIATTIGARAADDVIRRHLQDQGEYPHALMLDLWASASLRTGGDDLAQALAYLGVRPQWDARSNRVTGIEVLPLAKLDRPRIDVTLRISGLFRDIFPAQIALFDMAVRKIAERDEDDAWNPLAAARRSGKSLSRIFGGAPGSYGAGMADTVLETDWGTRADLAEAYLAAGSYAYGSGETGTAARDDFAARIAGADALVHPQDDRERDLLDGDGIADFVGGFAAAAASLGEKSPALYHLDTSKPETPVTRTVAEEIARIVRGRLTNPRWIAGMLNHGHRGVAEMAQGVDALYAFAAGTETVPAHLFDEVHEALIADTQTRSAIADANPEALAAMLDRLADLLQRGLWTPKRNAVHGELDDARSTAPSRMSEADKS</sequence>
<protein>
    <submittedName>
        <fullName evidence="3">Cobaltochelatase subunit CobN</fullName>
        <ecNumber evidence="3">6.6.1.2</ecNumber>
    </submittedName>
</protein>
<dbReference type="EC" id="6.6.1.2" evidence="3"/>
<dbReference type="EMBL" id="JBHTJO010000001">
    <property type="protein sequence ID" value="MFD0986313.1"/>
    <property type="molecule type" value="Genomic_DNA"/>
</dbReference>
<dbReference type="Pfam" id="PF02514">
    <property type="entry name" value="CobN-Mg_chel"/>
    <property type="match status" value="2"/>
</dbReference>
<proteinExistence type="predicted"/>
<keyword evidence="3" id="KW-0436">Ligase</keyword>
<dbReference type="PANTHER" id="PTHR44119:SF4">
    <property type="entry name" value="AEROBIC COBALTOCHELATASE SUBUNIT COBN"/>
    <property type="match status" value="1"/>
</dbReference>
<comment type="caution">
    <text evidence="3">The sequence shown here is derived from an EMBL/GenBank/DDBJ whole genome shotgun (WGS) entry which is preliminary data.</text>
</comment>
<dbReference type="NCBIfam" id="NF008973">
    <property type="entry name" value="PRK12321.1"/>
    <property type="match status" value="1"/>
</dbReference>
<gene>
    <name evidence="3" type="primary">cobN</name>
    <name evidence="3" type="ORF">ACFQ2F_04305</name>
</gene>
<dbReference type="GO" id="GO:0051116">
    <property type="term" value="F:cobaltochelatase activity"/>
    <property type="evidence" value="ECO:0007669"/>
    <property type="project" value="UniProtKB-EC"/>
</dbReference>
<accession>A0ABW3J972</accession>
<reference evidence="4" key="1">
    <citation type="journal article" date="2019" name="Int. J. Syst. Evol. Microbiol.">
        <title>The Global Catalogue of Microorganisms (GCM) 10K type strain sequencing project: providing services to taxonomists for standard genome sequencing and annotation.</title>
        <authorList>
            <consortium name="The Broad Institute Genomics Platform"/>
            <consortium name="The Broad Institute Genome Sequencing Center for Infectious Disease"/>
            <person name="Wu L."/>
            <person name="Ma J."/>
        </authorList>
    </citation>
    <scope>NUCLEOTIDE SEQUENCE [LARGE SCALE GENOMIC DNA]</scope>
    <source>
        <strain evidence="4">CCUG 61697</strain>
    </source>
</reference>
<feature type="domain" description="CobN/magnesium chelatase" evidence="2">
    <location>
        <begin position="140"/>
        <end position="700"/>
    </location>
</feature>
<evidence type="ECO:0000256" key="1">
    <source>
        <dbReference type="SAM" id="MobiDB-lite"/>
    </source>
</evidence>